<feature type="compositionally biased region" description="Low complexity" evidence="4">
    <location>
        <begin position="14"/>
        <end position="30"/>
    </location>
</feature>
<feature type="region of interest" description="Disordered" evidence="4">
    <location>
        <begin position="881"/>
        <end position="909"/>
    </location>
</feature>
<dbReference type="GO" id="GO:0045295">
    <property type="term" value="F:gamma-catenin binding"/>
    <property type="evidence" value="ECO:0007669"/>
    <property type="project" value="TreeGrafter"/>
</dbReference>
<feature type="compositionally biased region" description="Polar residues" evidence="4">
    <location>
        <begin position="796"/>
        <end position="818"/>
    </location>
</feature>
<dbReference type="GO" id="GO:0008017">
    <property type="term" value="F:microtubule binding"/>
    <property type="evidence" value="ECO:0007669"/>
    <property type="project" value="TreeGrafter"/>
</dbReference>
<dbReference type="GO" id="GO:0016477">
    <property type="term" value="P:cell migration"/>
    <property type="evidence" value="ECO:0007669"/>
    <property type="project" value="TreeGrafter"/>
</dbReference>
<dbReference type="GO" id="GO:0005881">
    <property type="term" value="C:cytoplasmic microtubule"/>
    <property type="evidence" value="ECO:0007669"/>
    <property type="project" value="TreeGrafter"/>
</dbReference>
<dbReference type="InterPro" id="IPR016024">
    <property type="entry name" value="ARM-type_fold"/>
</dbReference>
<dbReference type="PANTHER" id="PTHR12607:SF12">
    <property type="entry name" value="APC-LIKE, ISOFORM A-RELATED"/>
    <property type="match status" value="1"/>
</dbReference>
<feature type="compositionally biased region" description="Low complexity" evidence="4">
    <location>
        <begin position="845"/>
        <end position="864"/>
    </location>
</feature>
<reference evidence="5" key="1">
    <citation type="submission" date="2019-08" db="EMBL/GenBank/DDBJ databases">
        <title>The improved chromosome-level genome for the pearl oyster Pinctada fucata martensii using PacBio sequencing and Hi-C.</title>
        <authorList>
            <person name="Zheng Z."/>
        </authorList>
    </citation>
    <scope>NUCLEOTIDE SEQUENCE</scope>
    <source>
        <strain evidence="5">ZZ-2019</strain>
        <tissue evidence="5">Adductor muscle</tissue>
    </source>
</reference>
<dbReference type="AlphaFoldDB" id="A0AA89BT27"/>
<feature type="region of interest" description="Disordered" evidence="4">
    <location>
        <begin position="1"/>
        <end position="81"/>
    </location>
</feature>
<feature type="compositionally biased region" description="Polar residues" evidence="4">
    <location>
        <begin position="881"/>
        <end position="896"/>
    </location>
</feature>
<dbReference type="InterPro" id="IPR041257">
    <property type="entry name" value="APC_rep"/>
</dbReference>
<comment type="similarity">
    <text evidence="1">Belongs to the adenomatous polyposis coli (APC) family.</text>
</comment>
<dbReference type="GO" id="GO:0001708">
    <property type="term" value="P:cell fate specification"/>
    <property type="evidence" value="ECO:0007669"/>
    <property type="project" value="TreeGrafter"/>
</dbReference>
<name>A0AA89BT27_PINIB</name>
<proteinExistence type="inferred from homology"/>
<dbReference type="SMART" id="SM00185">
    <property type="entry name" value="ARM"/>
    <property type="match status" value="6"/>
</dbReference>
<dbReference type="GO" id="GO:0030877">
    <property type="term" value="C:beta-catenin destruction complex"/>
    <property type="evidence" value="ECO:0007669"/>
    <property type="project" value="TreeGrafter"/>
</dbReference>
<evidence type="ECO:0008006" key="7">
    <source>
        <dbReference type="Google" id="ProtNLM"/>
    </source>
</evidence>
<evidence type="ECO:0000313" key="6">
    <source>
        <dbReference type="Proteomes" id="UP001186944"/>
    </source>
</evidence>
<dbReference type="GO" id="GO:0007389">
    <property type="term" value="P:pattern specification process"/>
    <property type="evidence" value="ECO:0007669"/>
    <property type="project" value="TreeGrafter"/>
</dbReference>
<dbReference type="EMBL" id="VSWD01000008">
    <property type="protein sequence ID" value="KAK3094695.1"/>
    <property type="molecule type" value="Genomic_DNA"/>
</dbReference>
<organism evidence="5 6">
    <name type="scientific">Pinctada imbricata</name>
    <name type="common">Atlantic pearl-oyster</name>
    <name type="synonym">Pinctada martensii</name>
    <dbReference type="NCBI Taxonomy" id="66713"/>
    <lineage>
        <taxon>Eukaryota</taxon>
        <taxon>Metazoa</taxon>
        <taxon>Spiralia</taxon>
        <taxon>Lophotrochozoa</taxon>
        <taxon>Mollusca</taxon>
        <taxon>Bivalvia</taxon>
        <taxon>Autobranchia</taxon>
        <taxon>Pteriomorphia</taxon>
        <taxon>Pterioida</taxon>
        <taxon>Pterioidea</taxon>
        <taxon>Pteriidae</taxon>
        <taxon>Pinctada</taxon>
    </lineage>
</organism>
<dbReference type="Pfam" id="PF00514">
    <property type="entry name" value="Arm"/>
    <property type="match status" value="1"/>
</dbReference>
<feature type="compositionally biased region" description="Basic and acidic residues" evidence="4">
    <location>
        <begin position="762"/>
        <end position="779"/>
    </location>
</feature>
<dbReference type="InterPro" id="IPR000225">
    <property type="entry name" value="Armadillo"/>
</dbReference>
<keyword evidence="6" id="KW-1185">Reference proteome</keyword>
<feature type="repeat" description="ARM" evidence="3">
    <location>
        <begin position="437"/>
        <end position="479"/>
    </location>
</feature>
<feature type="region of interest" description="Disordered" evidence="4">
    <location>
        <begin position="197"/>
        <end position="223"/>
    </location>
</feature>
<keyword evidence="2" id="KW-0879">Wnt signaling pathway</keyword>
<accession>A0AA89BT27</accession>
<dbReference type="InterPro" id="IPR011989">
    <property type="entry name" value="ARM-like"/>
</dbReference>
<feature type="compositionally biased region" description="Basic and acidic residues" evidence="4">
    <location>
        <begin position="603"/>
        <end position="619"/>
    </location>
</feature>
<feature type="compositionally biased region" description="Low complexity" evidence="4">
    <location>
        <begin position="659"/>
        <end position="672"/>
    </location>
</feature>
<dbReference type="GO" id="GO:0007026">
    <property type="term" value="P:negative regulation of microtubule depolymerization"/>
    <property type="evidence" value="ECO:0007669"/>
    <property type="project" value="TreeGrafter"/>
</dbReference>
<dbReference type="GO" id="GO:0016055">
    <property type="term" value="P:Wnt signaling pathway"/>
    <property type="evidence" value="ECO:0007669"/>
    <property type="project" value="UniProtKB-KW"/>
</dbReference>
<comment type="caution">
    <text evidence="5">The sequence shown here is derived from an EMBL/GenBank/DDBJ whole genome shotgun (WGS) entry which is preliminary data.</text>
</comment>
<dbReference type="FunFam" id="1.25.10.10:FF:000305">
    <property type="entry name" value="Adenomatous polyposis coli"/>
    <property type="match status" value="1"/>
</dbReference>
<evidence type="ECO:0000256" key="2">
    <source>
        <dbReference type="ARBA" id="ARBA00022687"/>
    </source>
</evidence>
<feature type="compositionally biased region" description="Polar residues" evidence="4">
    <location>
        <begin position="42"/>
        <end position="52"/>
    </location>
</feature>
<dbReference type="Pfam" id="PF18797">
    <property type="entry name" value="APC_rep"/>
    <property type="match status" value="1"/>
</dbReference>
<dbReference type="Gene3D" id="1.25.10.10">
    <property type="entry name" value="Leucine-rich Repeat Variant"/>
    <property type="match status" value="1"/>
</dbReference>
<evidence type="ECO:0000256" key="1">
    <source>
        <dbReference type="ARBA" id="ARBA00009051"/>
    </source>
</evidence>
<dbReference type="GO" id="GO:0008013">
    <property type="term" value="F:beta-catenin binding"/>
    <property type="evidence" value="ECO:0007669"/>
    <property type="project" value="InterPro"/>
</dbReference>
<sequence>MYKSTRRASVSSETSGFDTDSSSHSSREGSAQNVGQDVASVMSFNSNSTHNSHPPGAPRQLVPMATPQATPSQPQTDAQQPQHFGTKVEMVYSLLSMLGSNDKDDMSRTLLAMSSSQDSCIAMRQSGCLPLLIQLLHGSDKDSGLLGNTRGSKAARARAAAALHNIVHSHPDDKRGRREARVLRLLEQIRAHCDQLRESMSEEEEEGKGHRDIKSPSDMDHHPGPAVAALMKLSFDEEHRHAICSLGGVQAIAELIQVDQEAVGNTSEQYNITMRRYGCMALTNLTFGDGTNKALLCSMRGFMTALVAQLESECEDLNQVSASVLRNLSWKADLQSKKTLRAVGVAATLMRAAMRVKKEPTLKSILSALWNLSAHGSENKADICAVDGALEFLVGTLTYKSPSKTTAVIENGGGVLRNISSHITVREDYRQILRKHGCLQILLKQLRSTSLNIVSNACGTLWNLSARCPEDQQALWDMGAVGMLLSMSSSMNRSGDDFDLKSLEKRIDSSTWRKKKSDLDSSCLPNADETEKSLEAVKALLDASINSQSVNANSTYSSLYNSSTIEGSYLSQGSRTVDGAAWRRFKETLSNVDQSEDEGESVWVRRDPESSKSEPELNKHLLNGKKGAKKDKMEGNKSFLPIKAMKSMFTSSKKEKSSKSGSKMSLSSSKESLYSHKIDMNEIVKAVEKEKEKRDKQEERRKQKEEKEREKERQKELEKEKQREKLKQKELLKEKHKEAANEAKKLKVNEKEKAKVKKEKLKKTEKVSRKSVSSEHDEMMESTIEESSLVLDNKNDSSVPSVTLESSPNKPAKSSPQSVLVPPFNYTPKECVKSSGNTEKEDSKPPSVKSPTTPAAVSVSSASPMTKTEMLLARRQQAYKNNLNKSSMEGSDLNTTTEKDKRGCMVTTV</sequence>
<evidence type="ECO:0000313" key="5">
    <source>
        <dbReference type="EMBL" id="KAK3094695.1"/>
    </source>
</evidence>
<evidence type="ECO:0000256" key="3">
    <source>
        <dbReference type="PROSITE-ProRule" id="PRU00259"/>
    </source>
</evidence>
<feature type="region of interest" description="Disordered" evidence="4">
    <location>
        <begin position="590"/>
        <end position="868"/>
    </location>
</feature>
<dbReference type="PROSITE" id="PS50176">
    <property type="entry name" value="ARM_REPEAT"/>
    <property type="match status" value="1"/>
</dbReference>
<dbReference type="GO" id="GO:0090090">
    <property type="term" value="P:negative regulation of canonical Wnt signaling pathway"/>
    <property type="evidence" value="ECO:0007669"/>
    <property type="project" value="TreeGrafter"/>
</dbReference>
<evidence type="ECO:0000256" key="4">
    <source>
        <dbReference type="SAM" id="MobiDB-lite"/>
    </source>
</evidence>
<protein>
    <recommendedName>
        <fullName evidence="7">Adenomatous polyposis coli protein</fullName>
    </recommendedName>
</protein>
<dbReference type="Proteomes" id="UP001186944">
    <property type="component" value="Unassembled WGS sequence"/>
</dbReference>
<feature type="compositionally biased region" description="Basic and acidic residues" evidence="4">
    <location>
        <begin position="207"/>
        <end position="223"/>
    </location>
</feature>
<dbReference type="InterPro" id="IPR026818">
    <property type="entry name" value="Apc_fam"/>
</dbReference>
<dbReference type="GO" id="GO:0016342">
    <property type="term" value="C:catenin complex"/>
    <property type="evidence" value="ECO:0007669"/>
    <property type="project" value="TreeGrafter"/>
</dbReference>
<feature type="compositionally biased region" description="Basic and acidic residues" evidence="4">
    <location>
        <begin position="673"/>
        <end position="753"/>
    </location>
</feature>
<dbReference type="SUPFAM" id="SSF48371">
    <property type="entry name" value="ARM repeat"/>
    <property type="match status" value="1"/>
</dbReference>
<gene>
    <name evidence="5" type="ORF">FSP39_005021</name>
</gene>
<dbReference type="PANTHER" id="PTHR12607">
    <property type="entry name" value="ADENOMATOUS POLYPOSIS COLI PROTEIN FAMILY"/>
    <property type="match status" value="1"/>
</dbReference>
<feature type="compositionally biased region" description="Polar residues" evidence="4">
    <location>
        <begin position="67"/>
        <end position="81"/>
    </location>
</feature>
<dbReference type="GO" id="GO:0007399">
    <property type="term" value="P:nervous system development"/>
    <property type="evidence" value="ECO:0007669"/>
    <property type="project" value="TreeGrafter"/>
</dbReference>